<evidence type="ECO:0000256" key="2">
    <source>
        <dbReference type="ARBA" id="ARBA00022705"/>
    </source>
</evidence>
<dbReference type="InterPro" id="IPR040663">
    <property type="entry name" value="DNA_pol_D_N"/>
</dbReference>
<dbReference type="Gene3D" id="2.40.50.430">
    <property type="match status" value="1"/>
</dbReference>
<dbReference type="AlphaFoldDB" id="A0A915HN77"/>
<accession>A0A915HN77</accession>
<organism evidence="4 5">
    <name type="scientific">Romanomermis culicivorax</name>
    <name type="common">Nematode worm</name>
    <dbReference type="NCBI Taxonomy" id="13658"/>
    <lineage>
        <taxon>Eukaryota</taxon>
        <taxon>Metazoa</taxon>
        <taxon>Ecdysozoa</taxon>
        <taxon>Nematoda</taxon>
        <taxon>Enoplea</taxon>
        <taxon>Dorylaimia</taxon>
        <taxon>Mermithida</taxon>
        <taxon>Mermithoidea</taxon>
        <taxon>Mermithidae</taxon>
        <taxon>Romanomermis</taxon>
    </lineage>
</organism>
<keyword evidence="2" id="KW-0235">DNA replication</keyword>
<evidence type="ECO:0000256" key="1">
    <source>
        <dbReference type="ARBA" id="ARBA00006035"/>
    </source>
</evidence>
<evidence type="ECO:0000313" key="4">
    <source>
        <dbReference type="Proteomes" id="UP000887565"/>
    </source>
</evidence>
<dbReference type="GO" id="GO:0006271">
    <property type="term" value="P:DNA strand elongation involved in DNA replication"/>
    <property type="evidence" value="ECO:0007669"/>
    <property type="project" value="TreeGrafter"/>
</dbReference>
<dbReference type="WBParaSite" id="nRc.2.0.1.t02807-RA">
    <property type="protein sequence ID" value="nRc.2.0.1.t02807-RA"/>
    <property type="gene ID" value="nRc.2.0.1.g02807"/>
</dbReference>
<comment type="similarity">
    <text evidence="1">Belongs to the DNA polymerase delta/II small subunit family.</text>
</comment>
<dbReference type="Pfam" id="PF18018">
    <property type="entry name" value="DNA_pol_D_N"/>
    <property type="match status" value="1"/>
</dbReference>
<dbReference type="InterPro" id="IPR024826">
    <property type="entry name" value="DNA_pol_delta/II_ssu"/>
</dbReference>
<dbReference type="PANTHER" id="PTHR10416">
    <property type="entry name" value="DNA POLYMERASE DELTA SUBUNIT 2"/>
    <property type="match status" value="1"/>
</dbReference>
<feature type="domain" description="DNA polymerase delta subunit OB-fold" evidence="3">
    <location>
        <begin position="2"/>
        <end position="112"/>
    </location>
</feature>
<dbReference type="Proteomes" id="UP000887565">
    <property type="component" value="Unplaced"/>
</dbReference>
<keyword evidence="4" id="KW-1185">Reference proteome</keyword>
<dbReference type="Gene3D" id="3.60.21.50">
    <property type="match status" value="1"/>
</dbReference>
<name>A0A915HN77_ROMCU</name>
<protein>
    <submittedName>
        <fullName evidence="5">DNA polymerase delta subunit OB-fold domain-containing protein</fullName>
    </submittedName>
</protein>
<proteinExistence type="inferred from homology"/>
<sequence length="262" mass="29757">ENVRIRKLTDLNENEKCVIIGSIYKQQELKPNILKEISSEPLKTKSPLSRAKCKFIAREKWSIVDHTANVLPQPFRASKLTSADDKLILEDENLRVLLSGNINLNEFVTEIVYPQLLSVTKSPSVNILPENRNYYVLLLSGLSFGNKIIKEFPRYKLLADFLNGFFGGDSNPVVDEKLRRLCRLIIAGNSISEDLVDKNYGKMARYLVRKIDTPTVEAVQELDAFLASIATRTGLQRVVSIEVTILFLPLTYCKDQRQLKIS</sequence>
<evidence type="ECO:0000259" key="3">
    <source>
        <dbReference type="Pfam" id="PF18018"/>
    </source>
</evidence>
<dbReference type="GO" id="GO:0043625">
    <property type="term" value="C:delta DNA polymerase complex"/>
    <property type="evidence" value="ECO:0007669"/>
    <property type="project" value="TreeGrafter"/>
</dbReference>
<reference evidence="5" key="1">
    <citation type="submission" date="2022-11" db="UniProtKB">
        <authorList>
            <consortium name="WormBaseParasite"/>
        </authorList>
    </citation>
    <scope>IDENTIFICATION</scope>
</reference>
<dbReference type="PANTHER" id="PTHR10416:SF0">
    <property type="entry name" value="DNA POLYMERASE DELTA SUBUNIT 2"/>
    <property type="match status" value="1"/>
</dbReference>
<evidence type="ECO:0000313" key="5">
    <source>
        <dbReference type="WBParaSite" id="nRc.2.0.1.t02807-RA"/>
    </source>
</evidence>